<dbReference type="KEGG" id="ppha:BVH74_07195"/>
<reference evidence="2 3" key="1">
    <citation type="submission" date="2017-03" db="EMBL/GenBank/DDBJ databases">
        <title>Complete genome sequence of the novel DNRA strain Pseudomonas sp. S-6-2 isolated from Chinese polluted river sediment. Journal of Biotechnology.</title>
        <authorList>
            <person name="Li J."/>
            <person name="Xiang F."/>
            <person name="Wang L."/>
            <person name="Xi L."/>
            <person name="Liu J."/>
        </authorList>
    </citation>
    <scope>NUCLEOTIDE SEQUENCE [LARGE SCALE GENOMIC DNA]</scope>
    <source>
        <strain evidence="2 3">S-6-2</strain>
    </source>
</reference>
<feature type="chain" id="PRO_5012120762" description="Sel1 repeat family protein" evidence="1">
    <location>
        <begin position="24"/>
        <end position="186"/>
    </location>
</feature>
<evidence type="ECO:0000256" key="1">
    <source>
        <dbReference type="SAM" id="SignalP"/>
    </source>
</evidence>
<dbReference type="RefSeq" id="WP_080049405.1">
    <property type="nucleotide sequence ID" value="NZ_CP020100.1"/>
</dbReference>
<keyword evidence="1" id="KW-0732">Signal</keyword>
<feature type="signal peptide" evidence="1">
    <location>
        <begin position="1"/>
        <end position="23"/>
    </location>
</feature>
<dbReference type="SUPFAM" id="SSF81901">
    <property type="entry name" value="HCP-like"/>
    <property type="match status" value="1"/>
</dbReference>
<dbReference type="STRING" id="1931241.BVH74_07195"/>
<dbReference type="InterPro" id="IPR050767">
    <property type="entry name" value="Sel1_AlgK"/>
</dbReference>
<proteinExistence type="predicted"/>
<organism evidence="2 3">
    <name type="scientific">Halopseudomonas phragmitis</name>
    <dbReference type="NCBI Taxonomy" id="1931241"/>
    <lineage>
        <taxon>Bacteria</taxon>
        <taxon>Pseudomonadati</taxon>
        <taxon>Pseudomonadota</taxon>
        <taxon>Gammaproteobacteria</taxon>
        <taxon>Pseudomonadales</taxon>
        <taxon>Pseudomonadaceae</taxon>
        <taxon>Halopseudomonas</taxon>
    </lineage>
</organism>
<keyword evidence="3" id="KW-1185">Reference proteome</keyword>
<accession>A0A1V0B3P3</accession>
<gene>
    <name evidence="2" type="ORF">BVH74_07195</name>
</gene>
<dbReference type="Gene3D" id="1.25.40.10">
    <property type="entry name" value="Tetratricopeptide repeat domain"/>
    <property type="match status" value="1"/>
</dbReference>
<evidence type="ECO:0008006" key="4">
    <source>
        <dbReference type="Google" id="ProtNLM"/>
    </source>
</evidence>
<evidence type="ECO:0000313" key="3">
    <source>
        <dbReference type="Proteomes" id="UP000243488"/>
    </source>
</evidence>
<name>A0A1V0B3P3_9GAMM</name>
<dbReference type="Proteomes" id="UP000243488">
    <property type="component" value="Chromosome"/>
</dbReference>
<dbReference type="InterPro" id="IPR011990">
    <property type="entry name" value="TPR-like_helical_dom_sf"/>
</dbReference>
<dbReference type="InterPro" id="IPR006597">
    <property type="entry name" value="Sel1-like"/>
</dbReference>
<dbReference type="PANTHER" id="PTHR11102:SF160">
    <property type="entry name" value="ERAD-ASSOCIATED E3 UBIQUITIN-PROTEIN LIGASE COMPONENT HRD3"/>
    <property type="match status" value="1"/>
</dbReference>
<protein>
    <recommendedName>
        <fullName evidence="4">Sel1 repeat family protein</fullName>
    </recommendedName>
</protein>
<dbReference type="AlphaFoldDB" id="A0A1V0B3P3"/>
<dbReference type="SMART" id="SM00671">
    <property type="entry name" value="SEL1"/>
    <property type="match status" value="3"/>
</dbReference>
<dbReference type="Pfam" id="PF08238">
    <property type="entry name" value="Sel1"/>
    <property type="match status" value="2"/>
</dbReference>
<dbReference type="PANTHER" id="PTHR11102">
    <property type="entry name" value="SEL-1-LIKE PROTEIN"/>
    <property type="match status" value="1"/>
</dbReference>
<evidence type="ECO:0000313" key="2">
    <source>
        <dbReference type="EMBL" id="AQZ94552.1"/>
    </source>
</evidence>
<dbReference type="EMBL" id="CP020100">
    <property type="protein sequence ID" value="AQZ94552.1"/>
    <property type="molecule type" value="Genomic_DNA"/>
</dbReference>
<sequence>MSRRLYLLLVLCGALMGPSPVIAEDDQARVGREMIQALEAYAVYKMGDYELAYSRYLALAEAGNRQGMLNVANMHALGQGVPMDHALAFQWYLRAAEAGDPIAQYEVGKAYDLGQGVEEDLSLAQHWYERAAEGNNPDALWELGKRDYDHERLETGLALIRRAAEAGQPTARLFLHQLEAEASHGP</sequence>